<name>A0ABV4BGJ7_9GAMM</name>
<evidence type="ECO:0000313" key="3">
    <source>
        <dbReference type="EMBL" id="MEY6433402.1"/>
    </source>
</evidence>
<dbReference type="SUPFAM" id="SSF159594">
    <property type="entry name" value="XCC0632-like"/>
    <property type="match status" value="1"/>
</dbReference>
<evidence type="ECO:0000259" key="2">
    <source>
        <dbReference type="Pfam" id="PF03886"/>
    </source>
</evidence>
<dbReference type="Gene3D" id="3.40.50.10610">
    <property type="entry name" value="ABC-type transport auxiliary lipoprotein component"/>
    <property type="match status" value="1"/>
</dbReference>
<dbReference type="EMBL" id="JBDKXB010000020">
    <property type="protein sequence ID" value="MEY6433402.1"/>
    <property type="molecule type" value="Genomic_DNA"/>
</dbReference>
<feature type="domain" description="ABC-type transport auxiliary lipoprotein component" evidence="2">
    <location>
        <begin position="24"/>
        <end position="189"/>
    </location>
</feature>
<dbReference type="RefSeq" id="WP_369667788.1">
    <property type="nucleotide sequence ID" value="NZ_JBDKXB010000020.1"/>
</dbReference>
<keyword evidence="4" id="KW-1185">Reference proteome</keyword>
<gene>
    <name evidence="3" type="ORF">ABC977_13420</name>
</gene>
<comment type="caution">
    <text evidence="3">The sequence shown here is derived from an EMBL/GenBank/DDBJ whole genome shotgun (WGS) entry which is preliminary data.</text>
</comment>
<feature type="chain" id="PRO_5046357850" evidence="1">
    <location>
        <begin position="22"/>
        <end position="202"/>
    </location>
</feature>
<keyword evidence="1" id="KW-0732">Signal</keyword>
<dbReference type="InterPro" id="IPR005586">
    <property type="entry name" value="ABC_trans_aux"/>
</dbReference>
<proteinExistence type="predicted"/>
<dbReference type="Proteomes" id="UP001564408">
    <property type="component" value="Unassembled WGS sequence"/>
</dbReference>
<dbReference type="Pfam" id="PF03886">
    <property type="entry name" value="ABC_trans_aux"/>
    <property type="match status" value="1"/>
</dbReference>
<evidence type="ECO:0000313" key="4">
    <source>
        <dbReference type="Proteomes" id="UP001564408"/>
    </source>
</evidence>
<feature type="signal peptide" evidence="1">
    <location>
        <begin position="1"/>
        <end position="21"/>
    </location>
</feature>
<protein>
    <submittedName>
        <fullName evidence="3">PqiC family protein</fullName>
    </submittedName>
</protein>
<reference evidence="3 4" key="1">
    <citation type="submission" date="2024-05" db="EMBL/GenBank/DDBJ databases">
        <title>Genome Sequence and Characterization of the New Strain Purple Sulfur Bacterium of Genus Thioalkalicoccus.</title>
        <authorList>
            <person name="Bryantseva I.A."/>
            <person name="Kyndt J.A."/>
            <person name="Imhoff J.F."/>
        </authorList>
    </citation>
    <scope>NUCLEOTIDE SEQUENCE [LARGE SCALE GENOMIC DNA]</scope>
    <source>
        <strain evidence="3 4">Um2</strain>
    </source>
</reference>
<accession>A0ABV4BGJ7</accession>
<organism evidence="3 4">
    <name type="scientific">Thioalkalicoccus limnaeus</name>
    <dbReference type="NCBI Taxonomy" id="120681"/>
    <lineage>
        <taxon>Bacteria</taxon>
        <taxon>Pseudomonadati</taxon>
        <taxon>Pseudomonadota</taxon>
        <taxon>Gammaproteobacteria</taxon>
        <taxon>Chromatiales</taxon>
        <taxon>Chromatiaceae</taxon>
        <taxon>Thioalkalicoccus</taxon>
    </lineage>
</organism>
<sequence>MVSLMVLAWAGLAGCASSPSAQFYTLVPIAEVETRSDPLAGDRLSIGLGPLAWPLFLDRPQLVRRDGVRLRIDEFHRWGGSLNDDFLRVWGENLAYLLDNSRILVYPTEIRSPVDYRVLAEILTFEGRGDQEVVLKVRWVVTDPYLERALVIRETSYRRPLTMTGEVDDEARLVIGLSEVLGDFSRDVAAALRRLPARSVPH</sequence>
<evidence type="ECO:0000256" key="1">
    <source>
        <dbReference type="SAM" id="SignalP"/>
    </source>
</evidence>